<feature type="signal peptide" evidence="2">
    <location>
        <begin position="1"/>
        <end position="19"/>
    </location>
</feature>
<dbReference type="InterPro" id="IPR046350">
    <property type="entry name" value="Cystatin_sf"/>
</dbReference>
<keyword evidence="2" id="KW-0732">Signal</keyword>
<dbReference type="EMBL" id="SRLO01000578">
    <property type="protein sequence ID" value="TNN51555.1"/>
    <property type="molecule type" value="Genomic_DNA"/>
</dbReference>
<evidence type="ECO:0000256" key="1">
    <source>
        <dbReference type="ARBA" id="ARBA00009403"/>
    </source>
</evidence>
<dbReference type="PANTHER" id="PTHR46186">
    <property type="entry name" value="CYSTATIN"/>
    <property type="match status" value="1"/>
</dbReference>
<evidence type="ECO:0000313" key="5">
    <source>
        <dbReference type="Proteomes" id="UP000314294"/>
    </source>
</evidence>
<evidence type="ECO:0000313" key="4">
    <source>
        <dbReference type="EMBL" id="TNN51555.1"/>
    </source>
</evidence>
<dbReference type="Pfam" id="PF00031">
    <property type="entry name" value="Cystatin"/>
    <property type="match status" value="1"/>
</dbReference>
<dbReference type="AlphaFoldDB" id="A0A4Z2GEH0"/>
<dbReference type="PANTHER" id="PTHR46186:SF12">
    <property type="entry name" value="CYSTATIN C (AMYLOID ANGIOPATHY AND CEREBRAL HEMORRHAGE)-RELATED"/>
    <property type="match status" value="1"/>
</dbReference>
<proteinExistence type="inferred from homology"/>
<dbReference type="GO" id="GO:0005737">
    <property type="term" value="C:cytoplasm"/>
    <property type="evidence" value="ECO:0007669"/>
    <property type="project" value="TreeGrafter"/>
</dbReference>
<evidence type="ECO:0000256" key="2">
    <source>
        <dbReference type="SAM" id="SignalP"/>
    </source>
</evidence>
<reference evidence="4 5" key="1">
    <citation type="submission" date="2019-03" db="EMBL/GenBank/DDBJ databases">
        <title>First draft genome of Liparis tanakae, snailfish: a comprehensive survey of snailfish specific genes.</title>
        <authorList>
            <person name="Kim W."/>
            <person name="Song I."/>
            <person name="Jeong J.-H."/>
            <person name="Kim D."/>
            <person name="Kim S."/>
            <person name="Ryu S."/>
            <person name="Song J.Y."/>
            <person name="Lee S.K."/>
        </authorList>
    </citation>
    <scope>NUCLEOTIDE SEQUENCE [LARGE SCALE GENOMIC DNA]</scope>
    <source>
        <tissue evidence="4">Muscle</tissue>
    </source>
</reference>
<dbReference type="GO" id="GO:0031982">
    <property type="term" value="C:vesicle"/>
    <property type="evidence" value="ECO:0007669"/>
    <property type="project" value="TreeGrafter"/>
</dbReference>
<sequence length="125" mass="13548">MLVWFCIVACASAACLVDAGLVKAGQPHRVPVNGAKVLRAAHFALVEFNKANTEEQFAYKTVKIRSAKIQVVSGINYILKMLLGRTRCKKIFTDDGESCVFHSKPKVSSGFDAMTSGLSVDPKLS</sequence>
<dbReference type="SUPFAM" id="SSF54403">
    <property type="entry name" value="Cystatin/monellin"/>
    <property type="match status" value="1"/>
</dbReference>
<organism evidence="4 5">
    <name type="scientific">Liparis tanakae</name>
    <name type="common">Tanaka's snailfish</name>
    <dbReference type="NCBI Taxonomy" id="230148"/>
    <lineage>
        <taxon>Eukaryota</taxon>
        <taxon>Metazoa</taxon>
        <taxon>Chordata</taxon>
        <taxon>Craniata</taxon>
        <taxon>Vertebrata</taxon>
        <taxon>Euteleostomi</taxon>
        <taxon>Actinopterygii</taxon>
        <taxon>Neopterygii</taxon>
        <taxon>Teleostei</taxon>
        <taxon>Neoteleostei</taxon>
        <taxon>Acanthomorphata</taxon>
        <taxon>Eupercaria</taxon>
        <taxon>Perciformes</taxon>
        <taxon>Cottioidei</taxon>
        <taxon>Cottales</taxon>
        <taxon>Liparidae</taxon>
        <taxon>Liparis</taxon>
    </lineage>
</organism>
<dbReference type="GO" id="GO:0005615">
    <property type="term" value="C:extracellular space"/>
    <property type="evidence" value="ECO:0007669"/>
    <property type="project" value="TreeGrafter"/>
</dbReference>
<dbReference type="OrthoDB" id="1908104at2759"/>
<gene>
    <name evidence="4" type="primary">CYT_1</name>
    <name evidence="4" type="ORF">EYF80_038244</name>
</gene>
<feature type="domain" description="Cystatin" evidence="3">
    <location>
        <begin position="22"/>
        <end position="106"/>
    </location>
</feature>
<keyword evidence="5" id="KW-1185">Reference proteome</keyword>
<comment type="similarity">
    <text evidence="1">Belongs to the cystatin family.</text>
</comment>
<dbReference type="CDD" id="cd00042">
    <property type="entry name" value="CY"/>
    <property type="match status" value="1"/>
</dbReference>
<dbReference type="GO" id="GO:0004869">
    <property type="term" value="F:cysteine-type endopeptidase inhibitor activity"/>
    <property type="evidence" value="ECO:0007669"/>
    <property type="project" value="InterPro"/>
</dbReference>
<dbReference type="SMART" id="SM00043">
    <property type="entry name" value="CY"/>
    <property type="match status" value="1"/>
</dbReference>
<accession>A0A4Z2GEH0</accession>
<comment type="caution">
    <text evidence="4">The sequence shown here is derived from an EMBL/GenBank/DDBJ whole genome shotgun (WGS) entry which is preliminary data.</text>
</comment>
<name>A0A4Z2GEH0_9TELE</name>
<dbReference type="Gene3D" id="3.10.450.10">
    <property type="match status" value="1"/>
</dbReference>
<dbReference type="Proteomes" id="UP000314294">
    <property type="component" value="Unassembled WGS sequence"/>
</dbReference>
<evidence type="ECO:0000259" key="3">
    <source>
        <dbReference type="SMART" id="SM00043"/>
    </source>
</evidence>
<protein>
    <submittedName>
        <fullName evidence="4">Cystatin</fullName>
    </submittedName>
</protein>
<dbReference type="InterPro" id="IPR000010">
    <property type="entry name" value="Cystatin_dom"/>
</dbReference>
<feature type="chain" id="PRO_5021479516" evidence="2">
    <location>
        <begin position="20"/>
        <end position="125"/>
    </location>
</feature>